<keyword evidence="5 7" id="KW-0808">Transferase</keyword>
<dbReference type="InterPro" id="IPR015421">
    <property type="entry name" value="PyrdxlP-dep_Trfase_major"/>
</dbReference>
<evidence type="ECO:0000256" key="3">
    <source>
        <dbReference type="ARBA" id="ARBA00011738"/>
    </source>
</evidence>
<dbReference type="RefSeq" id="WP_256412701.1">
    <property type="nucleotide sequence ID" value="NZ_JANHDM010000012.1"/>
</dbReference>
<dbReference type="InterPro" id="IPR015422">
    <property type="entry name" value="PyrdxlP-dep_Trfase_small"/>
</dbReference>
<dbReference type="EC" id="2.6.1.-" evidence="7"/>
<dbReference type="PROSITE" id="PS00105">
    <property type="entry name" value="AA_TRANSFER_CLASS_1"/>
    <property type="match status" value="1"/>
</dbReference>
<dbReference type="SUPFAM" id="SSF53383">
    <property type="entry name" value="PLP-dependent transferases"/>
    <property type="match status" value="1"/>
</dbReference>
<evidence type="ECO:0000256" key="2">
    <source>
        <dbReference type="ARBA" id="ARBA00007441"/>
    </source>
</evidence>
<comment type="similarity">
    <text evidence="2 7">Belongs to the class-I pyridoxal-phosphate-dependent aminotransferase family.</text>
</comment>
<proteinExistence type="inferred from homology"/>
<keyword evidence="4 7" id="KW-0032">Aminotransferase</keyword>
<dbReference type="GO" id="GO:0008483">
    <property type="term" value="F:transaminase activity"/>
    <property type="evidence" value="ECO:0007669"/>
    <property type="project" value="UniProtKB-KW"/>
</dbReference>
<reference evidence="9 10" key="1">
    <citation type="journal article" date="2019" name="Int. J. Syst. Evol. Microbiol.">
        <title>The Global Catalogue of Microorganisms (GCM) 10K type strain sequencing project: providing services to taxonomists for standard genome sequencing and annotation.</title>
        <authorList>
            <consortium name="The Broad Institute Genomics Platform"/>
            <consortium name="The Broad Institute Genome Sequencing Center for Infectious Disease"/>
            <person name="Wu L."/>
            <person name="Ma J."/>
        </authorList>
    </citation>
    <scope>NUCLEOTIDE SEQUENCE [LARGE SCALE GENOMIC DNA]</scope>
    <source>
        <strain evidence="9 10">CGMCC 1.12124</strain>
    </source>
</reference>
<evidence type="ECO:0000256" key="7">
    <source>
        <dbReference type="RuleBase" id="RU000481"/>
    </source>
</evidence>
<evidence type="ECO:0000256" key="4">
    <source>
        <dbReference type="ARBA" id="ARBA00022576"/>
    </source>
</evidence>
<dbReference type="EMBL" id="JBHSKY010000004">
    <property type="protein sequence ID" value="MFC5277900.1"/>
    <property type="molecule type" value="Genomic_DNA"/>
</dbReference>
<dbReference type="Pfam" id="PF00155">
    <property type="entry name" value="Aminotran_1_2"/>
    <property type="match status" value="1"/>
</dbReference>
<organism evidence="9 10">
    <name type="scientific">Halorubrum rubrum</name>
    <dbReference type="NCBI Taxonomy" id="1126240"/>
    <lineage>
        <taxon>Archaea</taxon>
        <taxon>Methanobacteriati</taxon>
        <taxon>Methanobacteriota</taxon>
        <taxon>Stenosarchaea group</taxon>
        <taxon>Halobacteria</taxon>
        <taxon>Halobacteriales</taxon>
        <taxon>Haloferacaceae</taxon>
        <taxon>Halorubrum</taxon>
    </lineage>
</organism>
<comment type="subunit">
    <text evidence="3">Homodimer.</text>
</comment>
<comment type="caution">
    <text evidence="9">The sequence shown here is derived from an EMBL/GenBank/DDBJ whole genome shotgun (WGS) entry which is preliminary data.</text>
</comment>
<protein>
    <recommendedName>
        <fullName evidence="7">Aminotransferase</fullName>
        <ecNumber evidence="7">2.6.1.-</ecNumber>
    </recommendedName>
</protein>
<evidence type="ECO:0000256" key="5">
    <source>
        <dbReference type="ARBA" id="ARBA00022679"/>
    </source>
</evidence>
<accession>A0ABD5QZ11</accession>
<dbReference type="CDD" id="cd00609">
    <property type="entry name" value="AAT_like"/>
    <property type="match status" value="1"/>
</dbReference>
<dbReference type="InterPro" id="IPR015424">
    <property type="entry name" value="PyrdxlP-dep_Trfase"/>
</dbReference>
<dbReference type="Gene3D" id="3.40.640.10">
    <property type="entry name" value="Type I PLP-dependent aspartate aminotransferase-like (Major domain)"/>
    <property type="match status" value="1"/>
</dbReference>
<dbReference type="InterPro" id="IPR004838">
    <property type="entry name" value="NHTrfase_class1_PyrdxlP-BS"/>
</dbReference>
<evidence type="ECO:0000313" key="10">
    <source>
        <dbReference type="Proteomes" id="UP001596118"/>
    </source>
</evidence>
<evidence type="ECO:0000256" key="1">
    <source>
        <dbReference type="ARBA" id="ARBA00001933"/>
    </source>
</evidence>
<dbReference type="PANTHER" id="PTHR46383:SF3">
    <property type="entry name" value="ASPARTATE AMINOTRANSFERASE-RELATED"/>
    <property type="match status" value="1"/>
</dbReference>
<dbReference type="InterPro" id="IPR050596">
    <property type="entry name" value="AspAT/PAT-like"/>
</dbReference>
<sequence length="380" mass="40978">MRTAERARELPESGIRKFFELAEARDDVISLGVGEPDFSAPWAARNAAIGGLERGQTSYTANRGTAELREAIAAHHERYDQPYDPGEEVLVTTGASEAVDLSFRTLVDPGDVVAIHEPSYISYAPGVDLAGGEPLSVPTRAADDFALTPERLEAAGAAEADLLVLCYPNNPTGATMTDAELAEVAAFCRDHDLRVVADEIYSALTYGGDHASIATQPGMRERTVVVNGFSKAYAMTGLRLGYALGPADVIDAMNRIHQYTMLSAPTTAQIAALEALRSCDDEVTEMVEEYNRRRRLVVSRFNAMGLDTFEPGGAFYAFPECGGDDEAFAEALLEAEGVAVVPGSVFGAGGEGYLRVSYATSMRELKEATDRIARFLERRE</sequence>
<dbReference type="Gene3D" id="3.90.1150.10">
    <property type="entry name" value="Aspartate Aminotransferase, domain 1"/>
    <property type="match status" value="1"/>
</dbReference>
<dbReference type="PANTHER" id="PTHR46383">
    <property type="entry name" value="ASPARTATE AMINOTRANSFERASE"/>
    <property type="match status" value="1"/>
</dbReference>
<gene>
    <name evidence="9" type="ORF">ACFPM1_03835</name>
</gene>
<dbReference type="FunFam" id="3.40.640.10:FF:000033">
    <property type="entry name" value="Aspartate aminotransferase"/>
    <property type="match status" value="1"/>
</dbReference>
<evidence type="ECO:0000313" key="9">
    <source>
        <dbReference type="EMBL" id="MFC5277900.1"/>
    </source>
</evidence>
<evidence type="ECO:0000259" key="8">
    <source>
        <dbReference type="Pfam" id="PF00155"/>
    </source>
</evidence>
<dbReference type="Proteomes" id="UP001596118">
    <property type="component" value="Unassembled WGS sequence"/>
</dbReference>
<keyword evidence="10" id="KW-1185">Reference proteome</keyword>
<feature type="domain" description="Aminotransferase class I/classII large" evidence="8">
    <location>
        <begin position="27"/>
        <end position="372"/>
    </location>
</feature>
<evidence type="ECO:0000256" key="6">
    <source>
        <dbReference type="ARBA" id="ARBA00022898"/>
    </source>
</evidence>
<keyword evidence="6" id="KW-0663">Pyridoxal phosphate</keyword>
<dbReference type="AlphaFoldDB" id="A0ABD5QZ11"/>
<dbReference type="InterPro" id="IPR004839">
    <property type="entry name" value="Aminotransferase_I/II_large"/>
</dbReference>
<name>A0ABD5QZ11_9EURY</name>
<comment type="cofactor">
    <cofactor evidence="1 7">
        <name>pyridoxal 5'-phosphate</name>
        <dbReference type="ChEBI" id="CHEBI:597326"/>
    </cofactor>
</comment>